<sequence length="158" mass="16306">MTAGQNLTWLSMGTETQMWYGAVAYVTATPKKPLWVELSCGAGPVHAVLEPGWPLLLECQLGASPDEEATEVTWLRDGVELQEGPALRLLSNGSLLVAPPTCGCQGAPLWAPGGRYSKAKDPRLDTDQPCGQPVPGESVPCAAGPRGPGGGGGRSGAV</sequence>
<comment type="caution">
    <text evidence="3">The sequence shown here is derived from an EMBL/GenBank/DDBJ whole genome shotgun (WGS) entry which is preliminary data.</text>
</comment>
<feature type="compositionally biased region" description="Gly residues" evidence="1">
    <location>
        <begin position="146"/>
        <end position="158"/>
    </location>
</feature>
<name>A0AAV6FMT4_9TELE</name>
<dbReference type="PROSITE" id="PS50835">
    <property type="entry name" value="IG_LIKE"/>
    <property type="match status" value="1"/>
</dbReference>
<proteinExistence type="predicted"/>
<dbReference type="InterPro" id="IPR036179">
    <property type="entry name" value="Ig-like_dom_sf"/>
</dbReference>
<protein>
    <recommendedName>
        <fullName evidence="2">Ig-like domain-containing protein</fullName>
    </recommendedName>
</protein>
<organism evidence="3 4">
    <name type="scientific">Alosa alosa</name>
    <name type="common">allis shad</name>
    <dbReference type="NCBI Taxonomy" id="278164"/>
    <lineage>
        <taxon>Eukaryota</taxon>
        <taxon>Metazoa</taxon>
        <taxon>Chordata</taxon>
        <taxon>Craniata</taxon>
        <taxon>Vertebrata</taxon>
        <taxon>Euteleostomi</taxon>
        <taxon>Actinopterygii</taxon>
        <taxon>Neopterygii</taxon>
        <taxon>Teleostei</taxon>
        <taxon>Clupei</taxon>
        <taxon>Clupeiformes</taxon>
        <taxon>Clupeoidei</taxon>
        <taxon>Clupeidae</taxon>
        <taxon>Alosa</taxon>
    </lineage>
</organism>
<dbReference type="Proteomes" id="UP000823561">
    <property type="component" value="Chromosome 21"/>
</dbReference>
<reference evidence="3" key="1">
    <citation type="submission" date="2020-10" db="EMBL/GenBank/DDBJ databases">
        <title>Chromosome-scale genome assembly of the Allis shad, Alosa alosa.</title>
        <authorList>
            <person name="Margot Z."/>
            <person name="Christophe K."/>
            <person name="Cabau C."/>
            <person name="Louis A."/>
            <person name="Berthelot C."/>
            <person name="Parey E."/>
            <person name="Roest Crollius H."/>
            <person name="Montfort J."/>
            <person name="Robinson-Rechavi M."/>
            <person name="Bucao C."/>
            <person name="Bouchez O."/>
            <person name="Gislard M."/>
            <person name="Lluch J."/>
            <person name="Milhes M."/>
            <person name="Lampietro C."/>
            <person name="Lopez Roques C."/>
            <person name="Donnadieu C."/>
            <person name="Braasch I."/>
            <person name="Desvignes T."/>
            <person name="Postlethwait J."/>
            <person name="Bobe J."/>
            <person name="Guiguen Y."/>
        </authorList>
    </citation>
    <scope>NUCLEOTIDE SEQUENCE</scope>
    <source>
        <strain evidence="3">M-15738</strain>
        <tissue evidence="3">Blood</tissue>
    </source>
</reference>
<keyword evidence="4" id="KW-1185">Reference proteome</keyword>
<dbReference type="SUPFAM" id="SSF48726">
    <property type="entry name" value="Immunoglobulin"/>
    <property type="match status" value="1"/>
</dbReference>
<feature type="region of interest" description="Disordered" evidence="1">
    <location>
        <begin position="115"/>
        <end position="158"/>
    </location>
</feature>
<evidence type="ECO:0000256" key="1">
    <source>
        <dbReference type="SAM" id="MobiDB-lite"/>
    </source>
</evidence>
<gene>
    <name evidence="3" type="ORF">AALO_G00268730</name>
</gene>
<accession>A0AAV6FMT4</accession>
<evidence type="ECO:0000313" key="3">
    <source>
        <dbReference type="EMBL" id="KAG5263799.1"/>
    </source>
</evidence>
<dbReference type="AlphaFoldDB" id="A0AAV6FMT4"/>
<feature type="domain" description="Ig-like" evidence="2">
    <location>
        <begin position="33"/>
        <end position="105"/>
    </location>
</feature>
<dbReference type="InterPro" id="IPR007110">
    <property type="entry name" value="Ig-like_dom"/>
</dbReference>
<dbReference type="EMBL" id="JADWDJ010000021">
    <property type="protein sequence ID" value="KAG5263799.1"/>
    <property type="molecule type" value="Genomic_DNA"/>
</dbReference>
<evidence type="ECO:0000313" key="4">
    <source>
        <dbReference type="Proteomes" id="UP000823561"/>
    </source>
</evidence>
<evidence type="ECO:0000259" key="2">
    <source>
        <dbReference type="PROSITE" id="PS50835"/>
    </source>
</evidence>